<sequence>MRAPLRRPSQSLTLAFAGHHGRTKTRTVDRRLRPPFAAIRGRVARPELFDDSSSHPFKPLLFLFFILAFPSLL</sequence>
<dbReference type="InParanoid" id="A0A059CQF4"/>
<gene>
    <name evidence="1" type="ORF">EUGRSUZ_C02100</name>
</gene>
<dbReference type="EMBL" id="KK198755">
    <property type="protein sequence ID" value="KCW80703.1"/>
    <property type="molecule type" value="Genomic_DNA"/>
</dbReference>
<dbReference type="AlphaFoldDB" id="A0A059CQF4"/>
<dbReference type="Gramene" id="KCW80703">
    <property type="protein sequence ID" value="KCW80703"/>
    <property type="gene ID" value="EUGRSUZ_C02100"/>
</dbReference>
<name>A0A059CQF4_EUCGR</name>
<protein>
    <submittedName>
        <fullName evidence="1">Uncharacterized protein</fullName>
    </submittedName>
</protein>
<proteinExistence type="predicted"/>
<evidence type="ECO:0000313" key="1">
    <source>
        <dbReference type="EMBL" id="KCW80703.1"/>
    </source>
</evidence>
<organism evidence="1">
    <name type="scientific">Eucalyptus grandis</name>
    <name type="common">Flooded gum</name>
    <dbReference type="NCBI Taxonomy" id="71139"/>
    <lineage>
        <taxon>Eukaryota</taxon>
        <taxon>Viridiplantae</taxon>
        <taxon>Streptophyta</taxon>
        <taxon>Embryophyta</taxon>
        <taxon>Tracheophyta</taxon>
        <taxon>Spermatophyta</taxon>
        <taxon>Magnoliopsida</taxon>
        <taxon>eudicotyledons</taxon>
        <taxon>Gunneridae</taxon>
        <taxon>Pentapetalae</taxon>
        <taxon>rosids</taxon>
        <taxon>malvids</taxon>
        <taxon>Myrtales</taxon>
        <taxon>Myrtaceae</taxon>
        <taxon>Myrtoideae</taxon>
        <taxon>Eucalypteae</taxon>
        <taxon>Eucalyptus</taxon>
    </lineage>
</organism>
<accession>A0A059CQF4</accession>
<reference evidence="1" key="1">
    <citation type="submission" date="2013-07" db="EMBL/GenBank/DDBJ databases">
        <title>The genome of Eucalyptus grandis.</title>
        <authorList>
            <person name="Schmutz J."/>
            <person name="Hayes R."/>
            <person name="Myburg A."/>
            <person name="Tuskan G."/>
            <person name="Grattapaglia D."/>
            <person name="Rokhsar D.S."/>
        </authorList>
    </citation>
    <scope>NUCLEOTIDE SEQUENCE</scope>
    <source>
        <tissue evidence="1">Leaf extractions</tissue>
    </source>
</reference>